<proteinExistence type="predicted"/>
<dbReference type="CDD" id="cd00397">
    <property type="entry name" value="DNA_BRE_C"/>
    <property type="match status" value="1"/>
</dbReference>
<feature type="domain" description="Tyr recombinase" evidence="3">
    <location>
        <begin position="192"/>
        <end position="386"/>
    </location>
</feature>
<dbReference type="InterPro" id="IPR013762">
    <property type="entry name" value="Integrase-like_cat_sf"/>
</dbReference>
<keyword evidence="2" id="KW-0233">DNA recombination</keyword>
<keyword evidence="1" id="KW-0238">DNA-binding</keyword>
<dbReference type="InterPro" id="IPR010998">
    <property type="entry name" value="Integrase_recombinase_N"/>
</dbReference>
<dbReference type="SUPFAM" id="SSF56349">
    <property type="entry name" value="DNA breaking-rejoining enzymes"/>
    <property type="match status" value="1"/>
</dbReference>
<evidence type="ECO:0000313" key="5">
    <source>
        <dbReference type="EMBL" id="KKN63380.1"/>
    </source>
</evidence>
<sequence>MSKPQNFLSTLFIDYIPAELRENRTWEIVYYVKNPFTEELERKRNRVRPLKNITERRKMAKRMIAAINSRLEKGWNPFFQNKGTKELAKLADAARIFISRSKQEHDDGNFSYDTFKTYRSQINLLIEYLNIVLRDPEIMCYKFDSEFVGNYLDYVRYEKGTSARTRDNYLGFLGTFSNFLILKKYITANPTELFGKINKKTKKRILIAPKLLDSIFDYWKKKNAAYMTLSMACYYCLVRRTEITKLKVGNVSLINSTIWIDATDSKNRKSNHVTIPDALLPVLAYHIRTANNTDYLFSTDNFKPGKNRLHPDRITKNWSSMRQAMKLESNIHWYSLKDTGITDLLRAGVPLIAVRDQARHHSSIQTDLYTPREMRQANQHIKSANI</sequence>
<organism evidence="5">
    <name type="scientific">marine sediment metagenome</name>
    <dbReference type="NCBI Taxonomy" id="412755"/>
    <lineage>
        <taxon>unclassified sequences</taxon>
        <taxon>metagenomes</taxon>
        <taxon>ecological metagenomes</taxon>
    </lineage>
</organism>
<evidence type="ECO:0000256" key="1">
    <source>
        <dbReference type="ARBA" id="ARBA00023125"/>
    </source>
</evidence>
<dbReference type="InterPro" id="IPR011010">
    <property type="entry name" value="DNA_brk_join_enz"/>
</dbReference>
<protein>
    <recommendedName>
        <fullName evidence="6">Tyr recombinase domain-containing protein</fullName>
    </recommendedName>
</protein>
<dbReference type="PANTHER" id="PTHR30349">
    <property type="entry name" value="PHAGE INTEGRASE-RELATED"/>
    <property type="match status" value="1"/>
</dbReference>
<dbReference type="PANTHER" id="PTHR30349:SF41">
    <property type="entry name" value="INTEGRASE_RECOMBINASE PROTEIN MJ0367-RELATED"/>
    <property type="match status" value="1"/>
</dbReference>
<dbReference type="PROSITE" id="PS51900">
    <property type="entry name" value="CB"/>
    <property type="match status" value="1"/>
</dbReference>
<dbReference type="GO" id="GO:0003677">
    <property type="term" value="F:DNA binding"/>
    <property type="evidence" value="ECO:0007669"/>
    <property type="project" value="UniProtKB-KW"/>
</dbReference>
<evidence type="ECO:0000256" key="2">
    <source>
        <dbReference type="ARBA" id="ARBA00023172"/>
    </source>
</evidence>
<dbReference type="GO" id="GO:0015074">
    <property type="term" value="P:DNA integration"/>
    <property type="evidence" value="ECO:0007669"/>
    <property type="project" value="InterPro"/>
</dbReference>
<dbReference type="GO" id="GO:0006310">
    <property type="term" value="P:DNA recombination"/>
    <property type="evidence" value="ECO:0007669"/>
    <property type="project" value="UniProtKB-KW"/>
</dbReference>
<evidence type="ECO:0000259" key="4">
    <source>
        <dbReference type="PROSITE" id="PS51900"/>
    </source>
</evidence>
<dbReference type="Gene3D" id="1.10.443.10">
    <property type="entry name" value="Intergrase catalytic core"/>
    <property type="match status" value="1"/>
</dbReference>
<name>A0A0F9S3I6_9ZZZZ</name>
<dbReference type="Gene3D" id="1.10.150.130">
    <property type="match status" value="1"/>
</dbReference>
<dbReference type="InterPro" id="IPR002104">
    <property type="entry name" value="Integrase_catalytic"/>
</dbReference>
<dbReference type="PROSITE" id="PS51898">
    <property type="entry name" value="TYR_RECOMBINASE"/>
    <property type="match status" value="1"/>
</dbReference>
<dbReference type="InterPro" id="IPR050090">
    <property type="entry name" value="Tyrosine_recombinase_XerCD"/>
</dbReference>
<evidence type="ECO:0000259" key="3">
    <source>
        <dbReference type="PROSITE" id="PS51898"/>
    </source>
</evidence>
<dbReference type="EMBL" id="LAZR01000592">
    <property type="protein sequence ID" value="KKN63380.1"/>
    <property type="molecule type" value="Genomic_DNA"/>
</dbReference>
<gene>
    <name evidence="5" type="ORF">LCGC14_0502660</name>
</gene>
<reference evidence="5" key="1">
    <citation type="journal article" date="2015" name="Nature">
        <title>Complex archaea that bridge the gap between prokaryotes and eukaryotes.</title>
        <authorList>
            <person name="Spang A."/>
            <person name="Saw J.H."/>
            <person name="Jorgensen S.L."/>
            <person name="Zaremba-Niedzwiedzka K."/>
            <person name="Martijn J."/>
            <person name="Lind A.E."/>
            <person name="van Eijk R."/>
            <person name="Schleper C."/>
            <person name="Guy L."/>
            <person name="Ettema T.J."/>
        </authorList>
    </citation>
    <scope>NUCLEOTIDE SEQUENCE</scope>
</reference>
<comment type="caution">
    <text evidence="5">The sequence shown here is derived from an EMBL/GenBank/DDBJ whole genome shotgun (WGS) entry which is preliminary data.</text>
</comment>
<dbReference type="Pfam" id="PF00589">
    <property type="entry name" value="Phage_integrase"/>
    <property type="match status" value="1"/>
</dbReference>
<dbReference type="InterPro" id="IPR044068">
    <property type="entry name" value="CB"/>
</dbReference>
<dbReference type="AlphaFoldDB" id="A0A0F9S3I6"/>
<evidence type="ECO:0008006" key="6">
    <source>
        <dbReference type="Google" id="ProtNLM"/>
    </source>
</evidence>
<feature type="domain" description="Core-binding (CB)" evidence="4">
    <location>
        <begin position="88"/>
        <end position="181"/>
    </location>
</feature>
<accession>A0A0F9S3I6</accession>